<dbReference type="GO" id="GO:0046872">
    <property type="term" value="F:metal ion binding"/>
    <property type="evidence" value="ECO:0007669"/>
    <property type="project" value="UniProtKB-KW"/>
</dbReference>
<evidence type="ECO:0000313" key="13">
    <source>
        <dbReference type="EMBL" id="KKL61177.1"/>
    </source>
</evidence>
<dbReference type="PANTHER" id="PTHR43221">
    <property type="entry name" value="PROTEASE HTPX"/>
    <property type="match status" value="1"/>
</dbReference>
<dbReference type="AlphaFoldDB" id="A0A0F9GDB0"/>
<dbReference type="PROSITE" id="PS50005">
    <property type="entry name" value="TPR"/>
    <property type="match status" value="1"/>
</dbReference>
<keyword evidence="8 11" id="KW-1133">Transmembrane helix</keyword>
<protein>
    <recommendedName>
        <fullName evidence="12">Peptidase M48 domain-containing protein</fullName>
    </recommendedName>
</protein>
<feature type="transmembrane region" description="Helical" evidence="11">
    <location>
        <begin position="94"/>
        <end position="113"/>
    </location>
</feature>
<evidence type="ECO:0000256" key="3">
    <source>
        <dbReference type="ARBA" id="ARBA00022670"/>
    </source>
</evidence>
<dbReference type="Gene3D" id="1.25.40.10">
    <property type="entry name" value="Tetratricopeptide repeat domain"/>
    <property type="match status" value="1"/>
</dbReference>
<evidence type="ECO:0000256" key="2">
    <source>
        <dbReference type="ARBA" id="ARBA00022475"/>
    </source>
</evidence>
<dbReference type="InterPro" id="IPR019734">
    <property type="entry name" value="TPR_rpt"/>
</dbReference>
<accession>A0A0F9GDB0</accession>
<evidence type="ECO:0000256" key="10">
    <source>
        <dbReference type="ARBA" id="ARBA00023136"/>
    </source>
</evidence>
<keyword evidence="3" id="KW-0645">Protease</keyword>
<feature type="domain" description="Peptidase M48" evidence="12">
    <location>
        <begin position="285"/>
        <end position="471"/>
    </location>
</feature>
<feature type="transmembrane region" description="Helical" evidence="11">
    <location>
        <begin position="253"/>
        <end position="271"/>
    </location>
</feature>
<evidence type="ECO:0000256" key="4">
    <source>
        <dbReference type="ARBA" id="ARBA00022692"/>
    </source>
</evidence>
<keyword evidence="10 11" id="KW-0472">Membrane</keyword>
<dbReference type="GO" id="GO:0004222">
    <property type="term" value="F:metalloendopeptidase activity"/>
    <property type="evidence" value="ECO:0007669"/>
    <property type="project" value="InterPro"/>
</dbReference>
<evidence type="ECO:0000259" key="12">
    <source>
        <dbReference type="Pfam" id="PF01435"/>
    </source>
</evidence>
<feature type="transmembrane region" description="Helical" evidence="11">
    <location>
        <begin position="359"/>
        <end position="387"/>
    </location>
</feature>
<organism evidence="13">
    <name type="scientific">marine sediment metagenome</name>
    <dbReference type="NCBI Taxonomy" id="412755"/>
    <lineage>
        <taxon>unclassified sequences</taxon>
        <taxon>metagenomes</taxon>
        <taxon>ecological metagenomes</taxon>
    </lineage>
</organism>
<feature type="transmembrane region" description="Helical" evidence="11">
    <location>
        <begin position="141"/>
        <end position="160"/>
    </location>
</feature>
<keyword evidence="2" id="KW-1003">Cell membrane</keyword>
<keyword evidence="7" id="KW-0862">Zinc</keyword>
<dbReference type="InterPro" id="IPR001915">
    <property type="entry name" value="Peptidase_M48"/>
</dbReference>
<evidence type="ECO:0000256" key="11">
    <source>
        <dbReference type="SAM" id="Phobius"/>
    </source>
</evidence>
<gene>
    <name evidence="13" type="ORF">LCGC14_2197930</name>
</gene>
<evidence type="ECO:0000256" key="9">
    <source>
        <dbReference type="ARBA" id="ARBA00023049"/>
    </source>
</evidence>
<dbReference type="InterPro" id="IPR011990">
    <property type="entry name" value="TPR-like_helical_dom_sf"/>
</dbReference>
<comment type="caution">
    <text evidence="13">The sequence shown here is derived from an EMBL/GenBank/DDBJ whole genome shotgun (WGS) entry which is preliminary data.</text>
</comment>
<name>A0A0F9GDB0_9ZZZZ</name>
<feature type="transmembrane region" description="Helical" evidence="11">
    <location>
        <begin position="213"/>
        <end position="237"/>
    </location>
</feature>
<keyword evidence="4 11" id="KW-0812">Transmembrane</keyword>
<dbReference type="SUPFAM" id="SSF48452">
    <property type="entry name" value="TPR-like"/>
    <property type="match status" value="1"/>
</dbReference>
<evidence type="ECO:0000256" key="5">
    <source>
        <dbReference type="ARBA" id="ARBA00022723"/>
    </source>
</evidence>
<dbReference type="InterPro" id="IPR050083">
    <property type="entry name" value="HtpX_protease"/>
</dbReference>
<evidence type="ECO:0000256" key="7">
    <source>
        <dbReference type="ARBA" id="ARBA00022833"/>
    </source>
</evidence>
<feature type="non-terminal residue" evidence="13">
    <location>
        <position position="607"/>
    </location>
</feature>
<proteinExistence type="predicted"/>
<keyword evidence="6" id="KW-0378">Hydrolase</keyword>
<sequence length="607" mass="70605">MRWADRWVSRFTIGIFGPVGKKVFWNQNAWGSIVSNTADAFTAKRKDIIVCQKIDLYSTGQHQMFSNFIYFIIALLIYTTYQPSAEPNLGALETLLLFISLIVLFSYFTWIQFQAIRKRISHETFSSLDHRFNVVLTRQSVLAIALFAIDVYGLSLSSFFTDITIFSIIPTFQALIFITLFVCYLSIIWICAHAPYQGLYNTDISMRSYVLSNILFSIPVLLPWLILSGISDIIFAIPFEAPKRFLSTTEGEVIYFVVFLFVIAMIGPLMIQKFWRCKPLEFGYHRNRIEKLCERAGLQYANILYWPIFGGRMITAGVMGLVKKFRYILVTDALLKLLEPVEIDAVIAHEIGHVKKKHLLFYLFFFVGYLLLSYAIFDLIIYFILYVEPVYRFLSTAGIHQTTVTSALFSLIIIFIFLIYFRYIFGYFMRNFERQADVYVYSVFDTATPLITTLGKIAATSGQPDDRPNWHHFSIRDRIDYLKKCEADRKWIKRQDQKIRKSILLYLLGILLIGGVGYHLNFGETGKKINQQFFITLIQREIEKTPDSPKLFSILGDLWYSRQNYERTIKAYKKALTLLPDSPQVLNNLAWLYATCEDERYRDPKQA</sequence>
<dbReference type="CDD" id="cd07345">
    <property type="entry name" value="M48A_Ste24p-like"/>
    <property type="match status" value="1"/>
</dbReference>
<feature type="transmembrane region" description="Helical" evidence="11">
    <location>
        <begin position="407"/>
        <end position="425"/>
    </location>
</feature>
<dbReference type="GO" id="GO:0006508">
    <property type="term" value="P:proteolysis"/>
    <property type="evidence" value="ECO:0007669"/>
    <property type="project" value="UniProtKB-KW"/>
</dbReference>
<feature type="transmembrane region" description="Helical" evidence="11">
    <location>
        <begin position="503"/>
        <end position="520"/>
    </location>
</feature>
<comment type="cofactor">
    <cofactor evidence="1">
        <name>Zn(2+)</name>
        <dbReference type="ChEBI" id="CHEBI:29105"/>
    </cofactor>
</comment>
<dbReference type="Gene3D" id="3.30.2010.10">
    <property type="entry name" value="Metalloproteases ('zincins'), catalytic domain"/>
    <property type="match status" value="1"/>
</dbReference>
<evidence type="ECO:0000256" key="8">
    <source>
        <dbReference type="ARBA" id="ARBA00022989"/>
    </source>
</evidence>
<dbReference type="PANTHER" id="PTHR43221:SF2">
    <property type="entry name" value="PROTEASE HTPX HOMOLOG"/>
    <property type="match status" value="1"/>
</dbReference>
<reference evidence="13" key="1">
    <citation type="journal article" date="2015" name="Nature">
        <title>Complex archaea that bridge the gap between prokaryotes and eukaryotes.</title>
        <authorList>
            <person name="Spang A."/>
            <person name="Saw J.H."/>
            <person name="Jorgensen S.L."/>
            <person name="Zaremba-Niedzwiedzka K."/>
            <person name="Martijn J."/>
            <person name="Lind A.E."/>
            <person name="van Eijk R."/>
            <person name="Schleper C."/>
            <person name="Guy L."/>
            <person name="Ettema T.J."/>
        </authorList>
    </citation>
    <scope>NUCLEOTIDE SEQUENCE</scope>
</reference>
<feature type="transmembrane region" description="Helical" evidence="11">
    <location>
        <begin position="172"/>
        <end position="192"/>
    </location>
</feature>
<keyword evidence="5" id="KW-0479">Metal-binding</keyword>
<keyword evidence="9" id="KW-0482">Metalloprotease</keyword>
<dbReference type="EMBL" id="LAZR01028898">
    <property type="protein sequence ID" value="KKL61177.1"/>
    <property type="molecule type" value="Genomic_DNA"/>
</dbReference>
<evidence type="ECO:0000256" key="6">
    <source>
        <dbReference type="ARBA" id="ARBA00022801"/>
    </source>
</evidence>
<evidence type="ECO:0000256" key="1">
    <source>
        <dbReference type="ARBA" id="ARBA00001947"/>
    </source>
</evidence>
<feature type="transmembrane region" description="Helical" evidence="11">
    <location>
        <begin position="64"/>
        <end position="82"/>
    </location>
</feature>
<dbReference type="Pfam" id="PF01435">
    <property type="entry name" value="Peptidase_M48"/>
    <property type="match status" value="1"/>
</dbReference>